<evidence type="ECO:0000256" key="4">
    <source>
        <dbReference type="ARBA" id="ARBA00022517"/>
    </source>
</evidence>
<dbReference type="AlphaFoldDB" id="A0A6A6RY93"/>
<comment type="subcellular location">
    <subcellularLocation>
        <location evidence="1 10">Nucleus</location>
        <location evidence="1 10">Nucleolus</location>
    </subcellularLocation>
</comment>
<comment type="function">
    <text evidence="9 10">Component of the 90S pre-ribosome involved in the maturation of rRNAs. Required for early cleavages of the pre-RNAs in the 40S ribosomal subunit maturation pathway.</text>
</comment>
<keyword evidence="4 10" id="KW-0690">Ribosome biogenesis</keyword>
<protein>
    <recommendedName>
        <fullName evidence="10">rRNA biogenesis protein RRP36</fullName>
    </recommendedName>
</protein>
<dbReference type="PANTHER" id="PTHR21738">
    <property type="entry name" value="RIBOSOMAL RNA PROCESSING PROTEIN 36 HOMOLOG"/>
    <property type="match status" value="1"/>
</dbReference>
<dbReference type="OrthoDB" id="448446at2759"/>
<dbReference type="Proteomes" id="UP000799753">
    <property type="component" value="Unassembled WGS sequence"/>
</dbReference>
<evidence type="ECO:0000256" key="10">
    <source>
        <dbReference type="RuleBase" id="RU368027"/>
    </source>
</evidence>
<feature type="region of interest" description="Disordered" evidence="11">
    <location>
        <begin position="1"/>
        <end position="207"/>
    </location>
</feature>
<evidence type="ECO:0000313" key="12">
    <source>
        <dbReference type="EMBL" id="KAF2640529.1"/>
    </source>
</evidence>
<feature type="compositionally biased region" description="Basic and acidic residues" evidence="11">
    <location>
        <begin position="234"/>
        <end position="246"/>
    </location>
</feature>
<keyword evidence="13" id="KW-1185">Reference proteome</keyword>
<evidence type="ECO:0000256" key="11">
    <source>
        <dbReference type="SAM" id="MobiDB-lite"/>
    </source>
</evidence>
<feature type="region of interest" description="Disordered" evidence="11">
    <location>
        <begin position="304"/>
        <end position="339"/>
    </location>
</feature>
<feature type="compositionally biased region" description="Basic and acidic residues" evidence="11">
    <location>
        <begin position="187"/>
        <end position="200"/>
    </location>
</feature>
<dbReference type="GO" id="GO:0030686">
    <property type="term" value="C:90S preribosome"/>
    <property type="evidence" value="ECO:0007669"/>
    <property type="project" value="TreeGrafter"/>
</dbReference>
<evidence type="ECO:0000256" key="7">
    <source>
        <dbReference type="ARBA" id="ARBA00023242"/>
    </source>
</evidence>
<keyword evidence="7 10" id="KW-0539">Nucleus</keyword>
<comment type="similarity">
    <text evidence="2 10">Belongs to the RRP36 family.</text>
</comment>
<comment type="subunit">
    <text evidence="3 10">Associates with 90S and pre-40S pre-ribosomal particles.</text>
</comment>
<evidence type="ECO:0000256" key="2">
    <source>
        <dbReference type="ARBA" id="ARBA00009418"/>
    </source>
</evidence>
<dbReference type="Pfam" id="PF06102">
    <property type="entry name" value="RRP36"/>
    <property type="match status" value="1"/>
</dbReference>
<keyword evidence="6" id="KW-0175">Coiled coil</keyword>
<gene>
    <name evidence="12" type="ORF">P280DRAFT_469285</name>
</gene>
<organism evidence="12 13">
    <name type="scientific">Massarina eburnea CBS 473.64</name>
    <dbReference type="NCBI Taxonomy" id="1395130"/>
    <lineage>
        <taxon>Eukaryota</taxon>
        <taxon>Fungi</taxon>
        <taxon>Dikarya</taxon>
        <taxon>Ascomycota</taxon>
        <taxon>Pezizomycotina</taxon>
        <taxon>Dothideomycetes</taxon>
        <taxon>Pleosporomycetidae</taxon>
        <taxon>Pleosporales</taxon>
        <taxon>Massarineae</taxon>
        <taxon>Massarinaceae</taxon>
        <taxon>Massarina</taxon>
    </lineage>
</organism>
<feature type="compositionally biased region" description="Basic and acidic residues" evidence="11">
    <location>
        <begin position="98"/>
        <end position="122"/>
    </location>
</feature>
<sequence length="339" mass="38572">MPLSSKLDRKLRPEESTDDEEYYEVTDRSSSPSVIDTGADGVQVFGSDEDGEDEEAGSGEEDSEEDVQAQMSHVSFGALAKAQDALSKQPSANRKRKRGEESSKSQDDKLQALRQRLQEIKAAKMAQGAPASKKSKSSKTQVARAKNDEDSDDDGASEPDAAPRARSSKHAPAVQTSRRPVTRKRKVVEVKKNTARDPRFDNMSGLKPDENAIRKRYAFIDDYKKSEMTELRDAIKKTKNGSDKEKLKKKLLSMESQQKTQEDKDKRQEVLNEHRKKEKELVKQGKQPFYLKKSDQKQLALIDRFQNMKSKDRDRAIERRRKKATAKERKNMPDERRAV</sequence>
<evidence type="ECO:0000256" key="5">
    <source>
        <dbReference type="ARBA" id="ARBA00022552"/>
    </source>
</evidence>
<dbReference type="PANTHER" id="PTHR21738:SF0">
    <property type="entry name" value="RIBOSOMAL RNA PROCESSING PROTEIN 36 HOMOLOG"/>
    <property type="match status" value="1"/>
</dbReference>
<name>A0A6A6RY93_9PLEO</name>
<evidence type="ECO:0000256" key="9">
    <source>
        <dbReference type="ARBA" id="ARBA00025053"/>
    </source>
</evidence>
<evidence type="ECO:0000256" key="1">
    <source>
        <dbReference type="ARBA" id="ARBA00004604"/>
    </source>
</evidence>
<reference evidence="12" key="1">
    <citation type="journal article" date="2020" name="Stud. Mycol.">
        <title>101 Dothideomycetes genomes: a test case for predicting lifestyles and emergence of pathogens.</title>
        <authorList>
            <person name="Haridas S."/>
            <person name="Albert R."/>
            <person name="Binder M."/>
            <person name="Bloem J."/>
            <person name="Labutti K."/>
            <person name="Salamov A."/>
            <person name="Andreopoulos B."/>
            <person name="Baker S."/>
            <person name="Barry K."/>
            <person name="Bills G."/>
            <person name="Bluhm B."/>
            <person name="Cannon C."/>
            <person name="Castanera R."/>
            <person name="Culley D."/>
            <person name="Daum C."/>
            <person name="Ezra D."/>
            <person name="Gonzalez J."/>
            <person name="Henrissat B."/>
            <person name="Kuo A."/>
            <person name="Liang C."/>
            <person name="Lipzen A."/>
            <person name="Lutzoni F."/>
            <person name="Magnuson J."/>
            <person name="Mondo S."/>
            <person name="Nolan M."/>
            <person name="Ohm R."/>
            <person name="Pangilinan J."/>
            <person name="Park H.-J."/>
            <person name="Ramirez L."/>
            <person name="Alfaro M."/>
            <person name="Sun H."/>
            <person name="Tritt A."/>
            <person name="Yoshinaga Y."/>
            <person name="Zwiers L.-H."/>
            <person name="Turgeon B."/>
            <person name="Goodwin S."/>
            <person name="Spatafora J."/>
            <person name="Crous P."/>
            <person name="Grigoriev I."/>
        </authorList>
    </citation>
    <scope>NUCLEOTIDE SEQUENCE</scope>
    <source>
        <strain evidence="12">CBS 473.64</strain>
    </source>
</reference>
<feature type="compositionally biased region" description="Acidic residues" evidence="11">
    <location>
        <begin position="47"/>
        <end position="67"/>
    </location>
</feature>
<feature type="compositionally biased region" description="Basic and acidic residues" evidence="11">
    <location>
        <begin position="325"/>
        <end position="339"/>
    </location>
</feature>
<feature type="compositionally biased region" description="Basic and acidic residues" evidence="11">
    <location>
        <begin position="1"/>
        <end position="15"/>
    </location>
</feature>
<feature type="region of interest" description="Disordered" evidence="11">
    <location>
        <begin position="234"/>
        <end position="289"/>
    </location>
</feature>
<dbReference type="GO" id="GO:0000462">
    <property type="term" value="P:maturation of SSU-rRNA from tricistronic rRNA transcript (SSU-rRNA, 5.8S rRNA, LSU-rRNA)"/>
    <property type="evidence" value="ECO:0007669"/>
    <property type="project" value="TreeGrafter"/>
</dbReference>
<dbReference type="EMBL" id="MU006784">
    <property type="protein sequence ID" value="KAF2640529.1"/>
    <property type="molecule type" value="Genomic_DNA"/>
</dbReference>
<evidence type="ECO:0000313" key="13">
    <source>
        <dbReference type="Proteomes" id="UP000799753"/>
    </source>
</evidence>
<dbReference type="GO" id="GO:0005730">
    <property type="term" value="C:nucleolus"/>
    <property type="evidence" value="ECO:0007669"/>
    <property type="project" value="UniProtKB-SubCell"/>
</dbReference>
<evidence type="ECO:0000256" key="6">
    <source>
        <dbReference type="ARBA" id="ARBA00023054"/>
    </source>
</evidence>
<feature type="compositionally biased region" description="Basic and acidic residues" evidence="11">
    <location>
        <begin position="260"/>
        <end position="283"/>
    </location>
</feature>
<proteinExistence type="inferred from homology"/>
<evidence type="ECO:0000256" key="3">
    <source>
        <dbReference type="ARBA" id="ARBA00011167"/>
    </source>
</evidence>
<keyword evidence="8 10" id="KW-0687">Ribonucleoprotein</keyword>
<dbReference type="InterPro" id="IPR009292">
    <property type="entry name" value="RRP36"/>
</dbReference>
<accession>A0A6A6RY93</accession>
<keyword evidence="5 10" id="KW-0698">rRNA processing</keyword>
<evidence type="ECO:0000256" key="8">
    <source>
        <dbReference type="ARBA" id="ARBA00023274"/>
    </source>
</evidence>